<dbReference type="InterPro" id="IPR028000">
    <property type="entry name" value="Pma1"/>
</dbReference>
<accession>A0A642V717</accession>
<comment type="caution">
    <text evidence="4">The sequence shown here is derived from an EMBL/GenBank/DDBJ whole genome shotgun (WGS) entry which is preliminary data.</text>
</comment>
<feature type="transmembrane region" description="Helical" evidence="2">
    <location>
        <begin position="303"/>
        <end position="327"/>
    </location>
</feature>
<evidence type="ECO:0000256" key="2">
    <source>
        <dbReference type="SAM" id="Phobius"/>
    </source>
</evidence>
<feature type="chain" id="PRO_5024798508" evidence="3">
    <location>
        <begin position="19"/>
        <end position="364"/>
    </location>
</feature>
<keyword evidence="5" id="KW-1185">Reference proteome</keyword>
<proteinExistence type="predicted"/>
<dbReference type="Proteomes" id="UP000761534">
    <property type="component" value="Unassembled WGS sequence"/>
</dbReference>
<feature type="compositionally biased region" description="Basic residues" evidence="1">
    <location>
        <begin position="345"/>
        <end position="356"/>
    </location>
</feature>
<keyword evidence="3" id="KW-0732">Signal</keyword>
<sequence length="364" mass="42080">MKIVRVFFVLLSVAAANGDKFIDKRPPKTTSSSESLKPWPRTRNGKFELVTPTVVDGITFSASPKDSYKTPPPWVSLKKDGRPKTIKPKIKGGDVKNDWPDYDTYFDVPVTKTHDLSKVIEGHTGERYFKEVKLVAEDKADKYLNPLIRCTPERYFNRRGGKKNSDPFCTPTQNSQILLDQVHWVTWYTRHFEDDEKVRLHMAYVEDTGETIQKRDGKVGGAAEFFTSEWTPNDGFFPLEIEEDWLLGQYEQLAVLGIQPESVDESEFDLLNGTIVRIRRGPTVMRKDKHEKLTVKPLSDDGIIMALLSIPTVILFFGFCYMMFVYCTKNQRTFNTQELRQLSKQNRRHKYSRLPSHRSDLKRS</sequence>
<evidence type="ECO:0000313" key="5">
    <source>
        <dbReference type="Proteomes" id="UP000761534"/>
    </source>
</evidence>
<evidence type="ECO:0000256" key="1">
    <source>
        <dbReference type="SAM" id="MobiDB-lite"/>
    </source>
</evidence>
<protein>
    <submittedName>
        <fullName evidence="4">Uncharacterized protein</fullName>
    </submittedName>
</protein>
<organism evidence="4 5">
    <name type="scientific">Trichomonascus ciferrii</name>
    <dbReference type="NCBI Taxonomy" id="44093"/>
    <lineage>
        <taxon>Eukaryota</taxon>
        <taxon>Fungi</taxon>
        <taxon>Dikarya</taxon>
        <taxon>Ascomycota</taxon>
        <taxon>Saccharomycotina</taxon>
        <taxon>Dipodascomycetes</taxon>
        <taxon>Dipodascales</taxon>
        <taxon>Trichomonascaceae</taxon>
        <taxon>Trichomonascus</taxon>
        <taxon>Trichomonascus ciferrii complex</taxon>
    </lineage>
</organism>
<feature type="signal peptide" evidence="3">
    <location>
        <begin position="1"/>
        <end position="18"/>
    </location>
</feature>
<dbReference type="Pfam" id="PF14610">
    <property type="entry name" value="Psg1"/>
    <property type="match status" value="1"/>
</dbReference>
<keyword evidence="2" id="KW-0472">Membrane</keyword>
<gene>
    <name evidence="4" type="ORF">TRICI_002723</name>
</gene>
<name>A0A642V717_9ASCO</name>
<dbReference type="AlphaFoldDB" id="A0A642V717"/>
<evidence type="ECO:0000256" key="3">
    <source>
        <dbReference type="SAM" id="SignalP"/>
    </source>
</evidence>
<keyword evidence="2" id="KW-0812">Transmembrane</keyword>
<dbReference type="EMBL" id="SWFS01000184">
    <property type="protein sequence ID" value="KAA8915114.1"/>
    <property type="molecule type" value="Genomic_DNA"/>
</dbReference>
<dbReference type="VEuPathDB" id="FungiDB:TRICI_002723"/>
<reference evidence="4" key="1">
    <citation type="journal article" date="2019" name="G3 (Bethesda)">
        <title>Genome Assemblies of Two Rare Opportunistic Yeast Pathogens: Diutina rugosa (syn. Candida rugosa) and Trichomonascus ciferrii (syn. Candida ciferrii).</title>
        <authorList>
            <person name="Mixao V."/>
            <person name="Saus E."/>
            <person name="Hansen A.P."/>
            <person name="Lass-Florl C."/>
            <person name="Gabaldon T."/>
        </authorList>
    </citation>
    <scope>NUCLEOTIDE SEQUENCE</scope>
    <source>
        <strain evidence="4">CBS 4856</strain>
    </source>
</reference>
<keyword evidence="2" id="KW-1133">Transmembrane helix</keyword>
<dbReference type="OrthoDB" id="4084551at2759"/>
<evidence type="ECO:0000313" key="4">
    <source>
        <dbReference type="EMBL" id="KAA8915114.1"/>
    </source>
</evidence>
<feature type="region of interest" description="Disordered" evidence="1">
    <location>
        <begin position="345"/>
        <end position="364"/>
    </location>
</feature>